<evidence type="ECO:0000256" key="1">
    <source>
        <dbReference type="ARBA" id="ARBA00023239"/>
    </source>
</evidence>
<accession>A0A919BT53</accession>
<dbReference type="PANTHER" id="PTHR30143">
    <property type="entry name" value="ACID HYDRATASE"/>
    <property type="match status" value="1"/>
</dbReference>
<keyword evidence="1" id="KW-0456">Lyase</keyword>
<protein>
    <submittedName>
        <fullName evidence="3">2-keto-4-pentenoate hydratase</fullName>
    </submittedName>
</protein>
<evidence type="ECO:0000259" key="2">
    <source>
        <dbReference type="Pfam" id="PF01557"/>
    </source>
</evidence>
<dbReference type="EMBL" id="BNBE01000002">
    <property type="protein sequence ID" value="GHG07962.1"/>
    <property type="molecule type" value="Genomic_DNA"/>
</dbReference>
<dbReference type="PANTHER" id="PTHR30143:SF0">
    <property type="entry name" value="2-KETO-4-PENTENOATE HYDRATASE"/>
    <property type="match status" value="1"/>
</dbReference>
<evidence type="ECO:0000313" key="4">
    <source>
        <dbReference type="Proteomes" id="UP000632849"/>
    </source>
</evidence>
<sequence>MTEHPNTPAVEAAAERLDRAHRTGVPCPPVRDLLPPGDLAAAHAVRSLLTGRRLAAGRRITGWKTAPAPPGPGTPSPRTPGIDALGFGALLDDTAVLDGDEIPWGTVLQPRAGAGVALVLEHDLGHERHTVADVIRATAFALPAVEVAGSRIRDWDVTAVDTVADNASGGAYVLGTRPVLLRDLDLRTAGTVLERRGEPVSTGTGAAARHGHPLHAAARLADALVRLGRPPRAGDVLLTGALGPLTDVAPGDVLEARVDGLGSVRAAFGRTTETAEGDPR</sequence>
<dbReference type="SUPFAM" id="SSF56529">
    <property type="entry name" value="FAH"/>
    <property type="match status" value="1"/>
</dbReference>
<keyword evidence="4" id="KW-1185">Reference proteome</keyword>
<comment type="caution">
    <text evidence="3">The sequence shown here is derived from an EMBL/GenBank/DDBJ whole genome shotgun (WGS) entry which is preliminary data.</text>
</comment>
<dbReference type="GO" id="GO:0005737">
    <property type="term" value="C:cytoplasm"/>
    <property type="evidence" value="ECO:0007669"/>
    <property type="project" value="TreeGrafter"/>
</dbReference>
<reference evidence="3" key="1">
    <citation type="journal article" date="2014" name="Int. J. Syst. Evol. Microbiol.">
        <title>Complete genome sequence of Corynebacterium casei LMG S-19264T (=DSM 44701T), isolated from a smear-ripened cheese.</title>
        <authorList>
            <consortium name="US DOE Joint Genome Institute (JGI-PGF)"/>
            <person name="Walter F."/>
            <person name="Albersmeier A."/>
            <person name="Kalinowski J."/>
            <person name="Ruckert C."/>
        </authorList>
    </citation>
    <scope>NUCLEOTIDE SEQUENCE</scope>
    <source>
        <strain evidence="3">JCM 4122</strain>
    </source>
</reference>
<proteinExistence type="predicted"/>
<dbReference type="Gene3D" id="3.90.850.10">
    <property type="entry name" value="Fumarylacetoacetase-like, C-terminal domain"/>
    <property type="match status" value="1"/>
</dbReference>
<dbReference type="InterPro" id="IPR036663">
    <property type="entry name" value="Fumarylacetoacetase_C_sf"/>
</dbReference>
<dbReference type="RefSeq" id="WP_229915562.1">
    <property type="nucleotide sequence ID" value="NZ_BNBE01000002.1"/>
</dbReference>
<dbReference type="AlphaFoldDB" id="A0A919BT53"/>
<dbReference type="Proteomes" id="UP000632849">
    <property type="component" value="Unassembled WGS sequence"/>
</dbReference>
<gene>
    <name evidence="3" type="primary">mhpD</name>
    <name evidence="3" type="ORF">GCM10017667_44680</name>
</gene>
<dbReference type="GO" id="GO:0008684">
    <property type="term" value="F:2-oxopent-4-enoate hydratase activity"/>
    <property type="evidence" value="ECO:0007669"/>
    <property type="project" value="TreeGrafter"/>
</dbReference>
<reference evidence="3" key="2">
    <citation type="submission" date="2020-09" db="EMBL/GenBank/DDBJ databases">
        <authorList>
            <person name="Sun Q."/>
            <person name="Ohkuma M."/>
        </authorList>
    </citation>
    <scope>NUCLEOTIDE SEQUENCE</scope>
    <source>
        <strain evidence="3">JCM 4122</strain>
    </source>
</reference>
<evidence type="ECO:0000313" key="3">
    <source>
        <dbReference type="EMBL" id="GHG07962.1"/>
    </source>
</evidence>
<organism evidence="3 4">
    <name type="scientific">Streptomyces filamentosus</name>
    <name type="common">Streptomyces roseosporus</name>
    <dbReference type="NCBI Taxonomy" id="67294"/>
    <lineage>
        <taxon>Bacteria</taxon>
        <taxon>Bacillati</taxon>
        <taxon>Actinomycetota</taxon>
        <taxon>Actinomycetes</taxon>
        <taxon>Kitasatosporales</taxon>
        <taxon>Streptomycetaceae</taxon>
        <taxon>Streptomyces</taxon>
    </lineage>
</organism>
<name>A0A919BT53_STRFL</name>
<dbReference type="InterPro" id="IPR050772">
    <property type="entry name" value="Hydratase-Decarb/MhpD_sf"/>
</dbReference>
<dbReference type="Pfam" id="PF01557">
    <property type="entry name" value="FAA_hydrolase"/>
    <property type="match status" value="1"/>
</dbReference>
<feature type="domain" description="Fumarylacetoacetase-like C-terminal" evidence="2">
    <location>
        <begin position="94"/>
        <end position="266"/>
    </location>
</feature>
<dbReference type="InterPro" id="IPR011234">
    <property type="entry name" value="Fumarylacetoacetase-like_C"/>
</dbReference>